<evidence type="ECO:0000313" key="1">
    <source>
        <dbReference type="EMBL" id="THH11626.1"/>
    </source>
</evidence>
<comment type="caution">
    <text evidence="1">The sequence shown here is derived from an EMBL/GenBank/DDBJ whole genome shotgun (WGS) entry which is preliminary data.</text>
</comment>
<dbReference type="InterPro" id="IPR059181">
    <property type="entry name" value="RWDD2A-B_C"/>
</dbReference>
<dbReference type="OrthoDB" id="432412at2759"/>
<dbReference type="PANTHER" id="PTHR15955:SF8">
    <property type="entry name" value="RWD DOMAIN-CONTAINING PROTEIN 2B-RELATED"/>
    <property type="match status" value="1"/>
</dbReference>
<dbReference type="EMBL" id="SGPK01000011">
    <property type="protein sequence ID" value="THH11626.1"/>
    <property type="molecule type" value="Genomic_DNA"/>
</dbReference>
<proteinExistence type="predicted"/>
<dbReference type="InterPro" id="IPR017359">
    <property type="entry name" value="Phi-like"/>
</dbReference>
<dbReference type="Proteomes" id="UP000308199">
    <property type="component" value="Unassembled WGS sequence"/>
</dbReference>
<dbReference type="CDD" id="cd24163">
    <property type="entry name" value="RWDD2_C"/>
    <property type="match status" value="1"/>
</dbReference>
<dbReference type="AlphaFoldDB" id="A0A4S4LHY6"/>
<evidence type="ECO:0000313" key="2">
    <source>
        <dbReference type="Proteomes" id="UP000308199"/>
    </source>
</evidence>
<dbReference type="Gene3D" id="3.10.110.10">
    <property type="entry name" value="Ubiquitin Conjugating Enzyme"/>
    <property type="match status" value="1"/>
</dbReference>
<dbReference type="PANTHER" id="PTHR15955">
    <property type="entry name" value="RWD DOMAIN CONTAINING PROTEIN 2"/>
    <property type="match status" value="1"/>
</dbReference>
<dbReference type="InterPro" id="IPR016135">
    <property type="entry name" value="UBQ-conjugating_enzyme/RWD"/>
</dbReference>
<protein>
    <submittedName>
        <fullName evidence="1">Uncharacterized protein</fullName>
    </submittedName>
</protein>
<reference evidence="1 2" key="1">
    <citation type="submission" date="2019-02" db="EMBL/GenBank/DDBJ databases">
        <title>Genome sequencing of the rare red list fungi Phellinidium pouzarii.</title>
        <authorList>
            <person name="Buettner E."/>
            <person name="Kellner H."/>
        </authorList>
    </citation>
    <scope>NUCLEOTIDE SEQUENCE [LARGE SCALE GENOMIC DNA]</scope>
    <source>
        <strain evidence="1 2">DSM 108285</strain>
    </source>
</reference>
<accession>A0A4S4LHY6</accession>
<sequence>MSLALTSQLAELHLLQCSLLPGESFSFILPTDDLKEWSELLRNHIELEDSDFQSSLPASTCRFEVRVKDAPIWLEVELPRGYPMIDAPLVYIRGEEIDRTQQERWQKIVRNEMNELQQEKTEFLVQTLLCMTTLPLLHQLVSVRTLGHADTSSVTCMPSASGATESHSEPVYHALLTSHHLISSKKRRILQKWAPLFSLRGFAKIGYPGCIYAEGARADLLDFITSVKGFQWLALHVRFVEPLSGEHSGQFAEKREDGHSWVELERIGEVVEYMRRLGREQFVTEMGLGSSASTSST</sequence>
<name>A0A4S4LHY6_9AGAM</name>
<gene>
    <name evidence="1" type="ORF">EW145_g568</name>
</gene>
<organism evidence="1 2">
    <name type="scientific">Phellinidium pouzarii</name>
    <dbReference type="NCBI Taxonomy" id="167371"/>
    <lineage>
        <taxon>Eukaryota</taxon>
        <taxon>Fungi</taxon>
        <taxon>Dikarya</taxon>
        <taxon>Basidiomycota</taxon>
        <taxon>Agaricomycotina</taxon>
        <taxon>Agaricomycetes</taxon>
        <taxon>Hymenochaetales</taxon>
        <taxon>Hymenochaetaceae</taxon>
        <taxon>Phellinidium</taxon>
    </lineage>
</organism>
<keyword evidence="2" id="KW-1185">Reference proteome</keyword>
<dbReference type="CDD" id="cd11605">
    <property type="entry name" value="RWD_DRWD_ELF-like"/>
    <property type="match status" value="1"/>
</dbReference>